<evidence type="ECO:0000313" key="1">
    <source>
        <dbReference type="EMBL" id="KAK9510397.1"/>
    </source>
</evidence>
<accession>A0AAW1DIP3</accession>
<keyword evidence="2" id="KW-1185">Reference proteome</keyword>
<dbReference type="EMBL" id="JAPXFL010000002">
    <property type="protein sequence ID" value="KAK9510397.1"/>
    <property type="molecule type" value="Genomic_DNA"/>
</dbReference>
<comment type="caution">
    <text evidence="1">The sequence shown here is derived from an EMBL/GenBank/DDBJ whole genome shotgun (WGS) entry which is preliminary data.</text>
</comment>
<dbReference type="Proteomes" id="UP001461498">
    <property type="component" value="Unassembled WGS sequence"/>
</dbReference>
<name>A0AAW1DIP3_9HEMI</name>
<protein>
    <submittedName>
        <fullName evidence="1">Uncharacterized protein</fullName>
    </submittedName>
</protein>
<organism evidence="1 2">
    <name type="scientific">Rhynocoris fuscipes</name>
    <dbReference type="NCBI Taxonomy" id="488301"/>
    <lineage>
        <taxon>Eukaryota</taxon>
        <taxon>Metazoa</taxon>
        <taxon>Ecdysozoa</taxon>
        <taxon>Arthropoda</taxon>
        <taxon>Hexapoda</taxon>
        <taxon>Insecta</taxon>
        <taxon>Pterygota</taxon>
        <taxon>Neoptera</taxon>
        <taxon>Paraneoptera</taxon>
        <taxon>Hemiptera</taxon>
        <taxon>Heteroptera</taxon>
        <taxon>Panheteroptera</taxon>
        <taxon>Cimicomorpha</taxon>
        <taxon>Reduviidae</taxon>
        <taxon>Harpactorinae</taxon>
        <taxon>Harpactorini</taxon>
        <taxon>Rhynocoris</taxon>
    </lineage>
</organism>
<gene>
    <name evidence="1" type="ORF">O3M35_005192</name>
</gene>
<sequence>MGDCVVTSGNGDSSSNIMEGTQHVLESHEDSSLVTCDNDDGTSVADAVTRKETVIVTTETVTHELTYVSDLYFVT</sequence>
<evidence type="ECO:0000313" key="2">
    <source>
        <dbReference type="Proteomes" id="UP001461498"/>
    </source>
</evidence>
<reference evidence="1 2" key="1">
    <citation type="submission" date="2022-12" db="EMBL/GenBank/DDBJ databases">
        <title>Chromosome-level genome assembly of true bugs.</title>
        <authorList>
            <person name="Ma L."/>
            <person name="Li H."/>
        </authorList>
    </citation>
    <scope>NUCLEOTIDE SEQUENCE [LARGE SCALE GENOMIC DNA]</scope>
    <source>
        <strain evidence="1">Lab_2022b</strain>
    </source>
</reference>
<proteinExistence type="predicted"/>
<dbReference type="AlphaFoldDB" id="A0AAW1DIP3"/>